<dbReference type="EMBL" id="BPLR01019235">
    <property type="protein sequence ID" value="GIZ05200.1"/>
    <property type="molecule type" value="Genomic_DNA"/>
</dbReference>
<reference evidence="1 2" key="1">
    <citation type="submission" date="2021-06" db="EMBL/GenBank/DDBJ databases">
        <title>Caerostris extrusa draft genome.</title>
        <authorList>
            <person name="Kono N."/>
            <person name="Arakawa K."/>
        </authorList>
    </citation>
    <scope>NUCLEOTIDE SEQUENCE [LARGE SCALE GENOMIC DNA]</scope>
</reference>
<feature type="non-terminal residue" evidence="1">
    <location>
        <position position="1"/>
    </location>
</feature>
<organism evidence="1 2">
    <name type="scientific">Caerostris extrusa</name>
    <name type="common">Bark spider</name>
    <name type="synonym">Caerostris bankana</name>
    <dbReference type="NCBI Taxonomy" id="172846"/>
    <lineage>
        <taxon>Eukaryota</taxon>
        <taxon>Metazoa</taxon>
        <taxon>Ecdysozoa</taxon>
        <taxon>Arthropoda</taxon>
        <taxon>Chelicerata</taxon>
        <taxon>Arachnida</taxon>
        <taxon>Araneae</taxon>
        <taxon>Araneomorphae</taxon>
        <taxon>Entelegynae</taxon>
        <taxon>Araneoidea</taxon>
        <taxon>Araneidae</taxon>
        <taxon>Caerostris</taxon>
    </lineage>
</organism>
<comment type="caution">
    <text evidence="1">The sequence shown here is derived from an EMBL/GenBank/DDBJ whole genome shotgun (WGS) entry which is preliminary data.</text>
</comment>
<evidence type="ECO:0000313" key="2">
    <source>
        <dbReference type="Proteomes" id="UP001054945"/>
    </source>
</evidence>
<proteinExistence type="predicted"/>
<keyword evidence="2" id="KW-1185">Reference proteome</keyword>
<protein>
    <submittedName>
        <fullName evidence="1">Uncharacterized protein</fullName>
    </submittedName>
</protein>
<sequence length="69" mass="7529">DNIAPRHQMLMMPSSQVVTKFDPLSVEARCAMVSVACMVQVPWPRKLIGWSIGTPRRGSAISTSHCSSS</sequence>
<dbReference type="Proteomes" id="UP001054945">
    <property type="component" value="Unassembled WGS sequence"/>
</dbReference>
<name>A0AAV4YFZ5_CAEEX</name>
<dbReference type="AlphaFoldDB" id="A0AAV4YFZ5"/>
<evidence type="ECO:0000313" key="1">
    <source>
        <dbReference type="EMBL" id="GIZ05200.1"/>
    </source>
</evidence>
<gene>
    <name evidence="1" type="ORF">CEXT_82041</name>
</gene>
<accession>A0AAV4YFZ5</accession>